<dbReference type="CDD" id="cd11304">
    <property type="entry name" value="Cadherin_repeat"/>
    <property type="match status" value="1"/>
</dbReference>
<dbReference type="GO" id="GO:0005509">
    <property type="term" value="F:calcium ion binding"/>
    <property type="evidence" value="ECO:0007669"/>
    <property type="project" value="InterPro"/>
</dbReference>
<dbReference type="InterPro" id="IPR013517">
    <property type="entry name" value="FG-GAP"/>
</dbReference>
<dbReference type="GO" id="GO:0007156">
    <property type="term" value="P:homophilic cell adhesion via plasma membrane adhesion molecules"/>
    <property type="evidence" value="ECO:0007669"/>
    <property type="project" value="InterPro"/>
</dbReference>
<dbReference type="Gene3D" id="2.60.120.380">
    <property type="match status" value="1"/>
</dbReference>
<dbReference type="InterPro" id="IPR002126">
    <property type="entry name" value="Cadherin-like_dom"/>
</dbReference>
<dbReference type="Pfam" id="PF13517">
    <property type="entry name" value="FG-GAP_3"/>
    <property type="match status" value="3"/>
</dbReference>
<proteinExistence type="predicted"/>
<dbReference type="SMART" id="SM00112">
    <property type="entry name" value="CA"/>
    <property type="match status" value="2"/>
</dbReference>
<dbReference type="PANTHER" id="PTHR46580">
    <property type="entry name" value="SENSOR KINASE-RELATED"/>
    <property type="match status" value="1"/>
</dbReference>
<protein>
    <recommendedName>
        <fullName evidence="2">Cadherin domain-containing protein</fullName>
    </recommendedName>
</protein>
<dbReference type="SUPFAM" id="SSF49313">
    <property type="entry name" value="Cadherin-like"/>
    <property type="match status" value="2"/>
</dbReference>
<accession>A0A1W1D1L4</accession>
<dbReference type="SUPFAM" id="SSF69318">
    <property type="entry name" value="Integrin alpha N-terminal domain"/>
    <property type="match status" value="1"/>
</dbReference>
<reference evidence="3" key="1">
    <citation type="submission" date="2016-10" db="EMBL/GenBank/DDBJ databases">
        <authorList>
            <person name="de Groot N.N."/>
        </authorList>
    </citation>
    <scope>NUCLEOTIDE SEQUENCE</scope>
</reference>
<gene>
    <name evidence="3" type="ORF">MNB_SV-13-205</name>
</gene>
<keyword evidence="1" id="KW-0732">Signal</keyword>
<feature type="domain" description="Cadherin" evidence="2">
    <location>
        <begin position="553"/>
        <end position="637"/>
    </location>
</feature>
<dbReference type="InterPro" id="IPR028994">
    <property type="entry name" value="Integrin_alpha_N"/>
</dbReference>
<organism evidence="3">
    <name type="scientific">hydrothermal vent metagenome</name>
    <dbReference type="NCBI Taxonomy" id="652676"/>
    <lineage>
        <taxon>unclassified sequences</taxon>
        <taxon>metagenomes</taxon>
        <taxon>ecological metagenomes</taxon>
    </lineage>
</organism>
<dbReference type="PANTHER" id="PTHR46580:SF4">
    <property type="entry name" value="ATP_GTP-BINDING PROTEIN"/>
    <property type="match status" value="1"/>
</dbReference>
<dbReference type="GO" id="GO:0016020">
    <property type="term" value="C:membrane"/>
    <property type="evidence" value="ECO:0007669"/>
    <property type="project" value="InterPro"/>
</dbReference>
<evidence type="ECO:0000259" key="2">
    <source>
        <dbReference type="PROSITE" id="PS50268"/>
    </source>
</evidence>
<name>A0A1W1D1L4_9ZZZZ</name>
<dbReference type="PROSITE" id="PS50268">
    <property type="entry name" value="CADHERIN_2"/>
    <property type="match status" value="2"/>
</dbReference>
<sequence length="925" mass="102598">MSNSFSPPRLTAQAPKFTTQSTVDIEINGKAGQHAYLDGVDIGILDTEGKLSIQLNLNEGVNTFSITLKDENDKESTPLVLIITKDSIAPLAPTLAVAIPAETDEGNITVNIQGEVAASIYLGAIKQGVIDASGTLSVVLNLTLGNNTFAFTQKDPTGNESPVLEISIIKNNTAPSFDLRKTSLSFVPRTYSYDTYQYHPSLVDMDKDGDLDIVSSYGDSSNSLNYIDGVVWKENDGSQNFTEHTVSSINNIDFIRNVYPIDIDNDGDIDILSEHETNRYTERTIVWSKNDGNQNFTDQNISLASKDIGSIQLIDMDKDGDIDFLSYRTDTNTTVWYQNDGSQNFTEHSIFVRDVRNHTLITSDLDGDGNMDIVSVVDLEKDEPIKWYKNDGNQNFSEHILISQIDYPRAIKIVDIDADGDLDLLIGSDEEIGIISWYENDGNQNFIGKGVYSGEFYSPEFIKVDAQDIDGDGDLDIISTFNDYGRDQMAWHENDGNQGFIAHSLNTSTRYNDKNIFVDIDGDGDLDYVYADSRDIIIQEQVLGYFTPENNATILTPLLATDIDNDTLTYSLSGEDASYFTIDSATGTLTLKAIPDFETPVNDNAYTVIVSVTDNTATINQEFTIVIENVADVLPTIRDKNITIVENMSSLRYRESLNQILVYDNDNIYIGYISMDRKDSSITSVRITGEGSNDFTITKEGRFLITAGVEIDYERIPVYTLSVYATNEAGESTIPATLIINVKDLTAPIVITTPLYTTESTFDFEIQGDIGDTLFVDGINTAHIFDETTVTRTLSKDSNNTVTIQANSASNEANSFTLFDSLNINLKDQNMSEFFISSEEHERSYSFTIDKEHNLSISMSSQAVYCYLAIYNEEGTRLYSSNDGFYHLVIAENLILSEGTYTIKAGVPWGGTGLFDLNITDNKIQ</sequence>
<dbReference type="InterPro" id="IPR015919">
    <property type="entry name" value="Cadherin-like_sf"/>
</dbReference>
<feature type="domain" description="Cadherin" evidence="2">
    <location>
        <begin position="636"/>
        <end position="756"/>
    </location>
</feature>
<dbReference type="AlphaFoldDB" id="A0A1W1D1L4"/>
<evidence type="ECO:0000256" key="1">
    <source>
        <dbReference type="ARBA" id="ARBA00022729"/>
    </source>
</evidence>
<dbReference type="EMBL" id="FPHM01000315">
    <property type="protein sequence ID" value="SFV71792.1"/>
    <property type="molecule type" value="Genomic_DNA"/>
</dbReference>
<dbReference type="Gene3D" id="2.60.40.60">
    <property type="entry name" value="Cadherins"/>
    <property type="match status" value="2"/>
</dbReference>
<evidence type="ECO:0000313" key="3">
    <source>
        <dbReference type="EMBL" id="SFV71792.1"/>
    </source>
</evidence>